<keyword evidence="6" id="KW-1133">Transmembrane helix</keyword>
<evidence type="ECO:0000256" key="1">
    <source>
        <dbReference type="ARBA" id="ARBA00004167"/>
    </source>
</evidence>
<sequence>MMYGSYSNWQVLCLSLAKGQVAFPQSVDEEFLPELSAQCTYIFYDVIETLNPQELETLLIDIKQKNIPVVFYIKTLYSHNIHPDGRNKVTNVKPLDWWQSTLSEHLNHLRKFKTGSSHEAIFTSFEPKFRSKLLYRINLHKIRLGKKVRKKLDELYSKKITRKSIKSEELLSACKGKTVAVVGNAQSLSNSDYGDQIDNYDVVIRFNSAPIPDAKSHGRRTTFIATSFPISWELFETRGADGLIWAAPHKELQIPSWIYQNDVPCAILEQIFLDSITHQLGKPATTGHLILRLLQKGNQYKEVGLFGFDFFSSATNSSHISTELAHKHHSYNVEKSWVQSWIREDKHVKYYPANQANN</sequence>
<evidence type="ECO:0000256" key="7">
    <source>
        <dbReference type="ARBA" id="ARBA00023136"/>
    </source>
</evidence>
<reference evidence="9 10" key="1">
    <citation type="journal article" date="2021" name="Angew. Chem. Int. Ed. Engl.">
        <title>A novel family of nonribosomal peptides modulate collective behavior in Pseudovibrio bacteria isolated from marine sponges.</title>
        <authorList>
            <person name="Ioca L.P."/>
            <person name="Dai Y."/>
            <person name="Kunakom S."/>
            <person name="Diaz-Espinosa J."/>
            <person name="Krunic A."/>
            <person name="Crnkovic C.M."/>
            <person name="Orjala J."/>
            <person name="Sanchez L.M."/>
            <person name="Ferreira A.G."/>
            <person name="Berlinck R.G.S."/>
            <person name="Eustaquio A.S."/>
        </authorList>
    </citation>
    <scope>NUCLEOTIDE SEQUENCE [LARGE SCALE GENOMIC DNA]</scope>
    <source>
        <strain evidence="9 10">Ab134</strain>
        <plasmid evidence="9 10">pAb134-01</plasmid>
    </source>
</reference>
<gene>
    <name evidence="9" type="ORF">KGB56_22515</name>
</gene>
<organism evidence="9 10">
    <name type="scientific">Pseudovibrio brasiliensis</name>
    <dbReference type="NCBI Taxonomy" id="1898042"/>
    <lineage>
        <taxon>Bacteria</taxon>
        <taxon>Pseudomonadati</taxon>
        <taxon>Pseudomonadota</taxon>
        <taxon>Alphaproteobacteria</taxon>
        <taxon>Hyphomicrobiales</taxon>
        <taxon>Stappiaceae</taxon>
        <taxon>Pseudovibrio</taxon>
    </lineage>
</organism>
<keyword evidence="5" id="KW-0812">Transmembrane</keyword>
<dbReference type="GO" id="GO:0016757">
    <property type="term" value="F:glycosyltransferase activity"/>
    <property type="evidence" value="ECO:0007669"/>
    <property type="project" value="UniProtKB-KW"/>
</dbReference>
<evidence type="ECO:0000256" key="8">
    <source>
        <dbReference type="ARBA" id="ARBA00023180"/>
    </source>
</evidence>
<dbReference type="RefSeq" id="WP_083646357.1">
    <property type="nucleotide sequence ID" value="NZ_CP074127.1"/>
</dbReference>
<evidence type="ECO:0000313" key="10">
    <source>
        <dbReference type="Proteomes" id="UP000680706"/>
    </source>
</evidence>
<geneLocation type="plasmid" evidence="9 10">
    <name>pAb134-01</name>
</geneLocation>
<evidence type="ECO:0000256" key="3">
    <source>
        <dbReference type="ARBA" id="ARBA00022676"/>
    </source>
</evidence>
<dbReference type="Gene3D" id="3.90.1480.20">
    <property type="entry name" value="Glycosyl transferase family 29"/>
    <property type="match status" value="1"/>
</dbReference>
<comment type="subcellular location">
    <subcellularLocation>
        <location evidence="2">Endomembrane system</location>
    </subcellularLocation>
    <subcellularLocation>
        <location evidence="1">Membrane</location>
        <topology evidence="1">Single-pass membrane protein</topology>
    </subcellularLocation>
</comment>
<dbReference type="PANTHER" id="PTHR13713:SF95">
    <property type="entry name" value="CMP-N-ACETYLNEURAMINATE-BETA-GALACTOSAMIDE- ALPHA-2,3-SIALYLTRANSFERASE 4 ISOFORM 1"/>
    <property type="match status" value="1"/>
</dbReference>
<evidence type="ECO:0000313" key="9">
    <source>
        <dbReference type="EMBL" id="QUS58499.1"/>
    </source>
</evidence>
<proteinExistence type="predicted"/>
<keyword evidence="3 9" id="KW-0328">Glycosyltransferase</keyword>
<evidence type="ECO:0000256" key="2">
    <source>
        <dbReference type="ARBA" id="ARBA00004308"/>
    </source>
</evidence>
<dbReference type="PANTHER" id="PTHR13713">
    <property type="entry name" value="SIALYLTRANSFERASE"/>
    <property type="match status" value="1"/>
</dbReference>
<dbReference type="Pfam" id="PF00777">
    <property type="entry name" value="Glyco_transf_29"/>
    <property type="match status" value="1"/>
</dbReference>
<dbReference type="Proteomes" id="UP000680706">
    <property type="component" value="Plasmid pAb134-01"/>
</dbReference>
<keyword evidence="8" id="KW-0325">Glycoprotein</keyword>
<evidence type="ECO:0000256" key="5">
    <source>
        <dbReference type="ARBA" id="ARBA00022692"/>
    </source>
</evidence>
<name>A0ABX8ATV9_9HYPH</name>
<keyword evidence="7" id="KW-0472">Membrane</keyword>
<dbReference type="EC" id="2.4.-.-" evidence="9"/>
<protein>
    <submittedName>
        <fullName evidence="9">Glycosyltransferase family 29 protein</fullName>
        <ecNumber evidence="9">2.4.-.-</ecNumber>
    </submittedName>
</protein>
<accession>A0ABX8ATV9</accession>
<evidence type="ECO:0000256" key="6">
    <source>
        <dbReference type="ARBA" id="ARBA00022989"/>
    </source>
</evidence>
<dbReference type="InterPro" id="IPR051142">
    <property type="entry name" value="Glycosyltransferase_29"/>
</dbReference>
<keyword evidence="4 9" id="KW-0808">Transferase</keyword>
<dbReference type="InterPro" id="IPR038578">
    <property type="entry name" value="GT29-like_sf"/>
</dbReference>
<evidence type="ECO:0000256" key="4">
    <source>
        <dbReference type="ARBA" id="ARBA00022679"/>
    </source>
</evidence>
<dbReference type="EMBL" id="CP074127">
    <property type="protein sequence ID" value="QUS58499.1"/>
    <property type="molecule type" value="Genomic_DNA"/>
</dbReference>
<keyword evidence="9" id="KW-0614">Plasmid</keyword>
<keyword evidence="10" id="KW-1185">Reference proteome</keyword>
<dbReference type="InterPro" id="IPR001675">
    <property type="entry name" value="Glyco_trans_29"/>
</dbReference>